<dbReference type="InterPro" id="IPR023485">
    <property type="entry name" value="Ptyr_pPase"/>
</dbReference>
<comment type="similarity">
    <text evidence="1">Belongs to the low molecular weight phosphotyrosine protein phosphatase family.</text>
</comment>
<dbReference type="PRINTS" id="PR00719">
    <property type="entry name" value="LMWPTPASE"/>
</dbReference>
<dbReference type="SMART" id="SM00226">
    <property type="entry name" value="LMWPc"/>
    <property type="match status" value="1"/>
</dbReference>
<comment type="caution">
    <text evidence="7">The sequence shown here is derived from an EMBL/GenBank/DDBJ whole genome shotgun (WGS) entry which is preliminary data.</text>
</comment>
<gene>
    <name evidence="7" type="ORF">G3O08_03610</name>
</gene>
<evidence type="ECO:0000256" key="5">
    <source>
        <dbReference type="PIRSR" id="PIRSR617867-1"/>
    </source>
</evidence>
<proteinExistence type="inferred from homology"/>
<dbReference type="InterPro" id="IPR050438">
    <property type="entry name" value="LMW_PTPase"/>
</dbReference>
<dbReference type="GO" id="GO:0004725">
    <property type="term" value="F:protein tyrosine phosphatase activity"/>
    <property type="evidence" value="ECO:0007669"/>
    <property type="project" value="UniProtKB-EC"/>
</dbReference>
<dbReference type="AlphaFoldDB" id="A0A7K3WLR2"/>
<sequence>MKILVVCLGNICRSPMAEGVLRHKFEEAGVDVDIDSAGTGDFHIGEGPDKRAVANMDKNGHDISKLRARQFTVSDFDTYDEIYVMDESNYENVIALARNDSDKKKVDLFMNLSHPGENIDVPDPYFGGESGFQKVYEMLSQSADVLISKLNGR</sequence>
<evidence type="ECO:0000256" key="1">
    <source>
        <dbReference type="ARBA" id="ARBA00011063"/>
    </source>
</evidence>
<dbReference type="Proteomes" id="UP000486602">
    <property type="component" value="Unassembled WGS sequence"/>
</dbReference>
<dbReference type="InterPro" id="IPR017867">
    <property type="entry name" value="Tyr_phospatase_low_mol_wt"/>
</dbReference>
<feature type="active site" description="Nucleophile" evidence="5">
    <location>
        <position position="13"/>
    </location>
</feature>
<feature type="domain" description="Phosphotyrosine protein phosphatase I" evidence="6">
    <location>
        <begin position="1"/>
        <end position="149"/>
    </location>
</feature>
<dbReference type="RefSeq" id="WP_163283318.1">
    <property type="nucleotide sequence ID" value="NZ_JAAGVY010000004.1"/>
</dbReference>
<dbReference type="InterPro" id="IPR036196">
    <property type="entry name" value="Ptyr_pPase_sf"/>
</dbReference>
<keyword evidence="8" id="KW-1185">Reference proteome</keyword>
<keyword evidence="3" id="KW-0378">Hydrolase</keyword>
<evidence type="ECO:0000256" key="4">
    <source>
        <dbReference type="ARBA" id="ARBA00022912"/>
    </source>
</evidence>
<evidence type="ECO:0000256" key="3">
    <source>
        <dbReference type="ARBA" id="ARBA00022801"/>
    </source>
</evidence>
<evidence type="ECO:0000259" key="6">
    <source>
        <dbReference type="SMART" id="SM00226"/>
    </source>
</evidence>
<reference evidence="7 8" key="1">
    <citation type="submission" date="2020-02" db="EMBL/GenBank/DDBJ databases">
        <title>Out from the shadows clarifying the taxonomy of the family Cryomorphaceae and related taxa by utilizing the GTDB taxonomic framework.</title>
        <authorList>
            <person name="Bowman J.P."/>
        </authorList>
    </citation>
    <scope>NUCLEOTIDE SEQUENCE [LARGE SCALE GENOMIC DNA]</scope>
    <source>
        <strain evidence="7 8">QSSC 1-22</strain>
    </source>
</reference>
<dbReference type="PANTHER" id="PTHR11717:SF7">
    <property type="entry name" value="LOW MOLECULAR WEIGHT PHOSPHOTYROSINE PROTEIN PHOSPHATASE"/>
    <property type="match status" value="1"/>
</dbReference>
<dbReference type="Gene3D" id="3.40.50.2300">
    <property type="match status" value="1"/>
</dbReference>
<dbReference type="PANTHER" id="PTHR11717">
    <property type="entry name" value="LOW MOLECULAR WEIGHT PROTEIN TYROSINE PHOSPHATASE"/>
    <property type="match status" value="1"/>
</dbReference>
<feature type="active site" description="Proton donor" evidence="5">
    <location>
        <position position="123"/>
    </location>
</feature>
<dbReference type="EC" id="3.1.3.48" evidence="2"/>
<accession>A0A7K3WLR2</accession>
<evidence type="ECO:0000256" key="2">
    <source>
        <dbReference type="ARBA" id="ARBA00013064"/>
    </source>
</evidence>
<dbReference type="Pfam" id="PF01451">
    <property type="entry name" value="LMWPc"/>
    <property type="match status" value="1"/>
</dbReference>
<organism evidence="7 8">
    <name type="scientific">Cryomorpha ignava</name>
    <dbReference type="NCBI Taxonomy" id="101383"/>
    <lineage>
        <taxon>Bacteria</taxon>
        <taxon>Pseudomonadati</taxon>
        <taxon>Bacteroidota</taxon>
        <taxon>Flavobacteriia</taxon>
        <taxon>Flavobacteriales</taxon>
        <taxon>Cryomorphaceae</taxon>
        <taxon>Cryomorpha</taxon>
    </lineage>
</organism>
<protein>
    <recommendedName>
        <fullName evidence="2">protein-tyrosine-phosphatase</fullName>
        <ecNumber evidence="2">3.1.3.48</ecNumber>
    </recommendedName>
</protein>
<dbReference type="SUPFAM" id="SSF52788">
    <property type="entry name" value="Phosphotyrosine protein phosphatases I"/>
    <property type="match status" value="1"/>
</dbReference>
<evidence type="ECO:0000313" key="8">
    <source>
        <dbReference type="Proteomes" id="UP000486602"/>
    </source>
</evidence>
<dbReference type="EMBL" id="JAAGVY010000004">
    <property type="protein sequence ID" value="NEN22590.1"/>
    <property type="molecule type" value="Genomic_DNA"/>
</dbReference>
<evidence type="ECO:0000313" key="7">
    <source>
        <dbReference type="EMBL" id="NEN22590.1"/>
    </source>
</evidence>
<keyword evidence="4" id="KW-0904">Protein phosphatase</keyword>
<feature type="active site" description="Nucleophile" evidence="5">
    <location>
        <position position="7"/>
    </location>
</feature>
<dbReference type="CDD" id="cd16343">
    <property type="entry name" value="LMWPTP"/>
    <property type="match status" value="1"/>
</dbReference>
<name>A0A7K3WLR2_9FLAO</name>